<dbReference type="AlphaFoldDB" id="A0AAV8YLU7"/>
<sequence>MSSRKTIVIDEFLFGEQMTQMMDDNTLQIENVLFSDESTITLHGHVNRKNCRYRSRENRHWMRELHTQNPEKGNVWAGITGENIIGAFFIDGNLNGETCLALLQNNVVPTMANLYPAEGTPQFPAHRSGNVVDI</sequence>
<evidence type="ECO:0000313" key="2">
    <source>
        <dbReference type="Proteomes" id="UP001162162"/>
    </source>
</evidence>
<name>A0AAV8YLU7_9CUCU</name>
<evidence type="ECO:0000313" key="1">
    <source>
        <dbReference type="EMBL" id="KAJ8952214.1"/>
    </source>
</evidence>
<dbReference type="InterPro" id="IPR036397">
    <property type="entry name" value="RNaseH_sf"/>
</dbReference>
<comment type="caution">
    <text evidence="1">The sequence shown here is derived from an EMBL/GenBank/DDBJ whole genome shotgun (WGS) entry which is preliminary data.</text>
</comment>
<dbReference type="PANTHER" id="PTHR47326:SF1">
    <property type="entry name" value="HTH PSQ-TYPE DOMAIN-CONTAINING PROTEIN"/>
    <property type="match status" value="1"/>
</dbReference>
<organism evidence="1 2">
    <name type="scientific">Aromia moschata</name>
    <dbReference type="NCBI Taxonomy" id="1265417"/>
    <lineage>
        <taxon>Eukaryota</taxon>
        <taxon>Metazoa</taxon>
        <taxon>Ecdysozoa</taxon>
        <taxon>Arthropoda</taxon>
        <taxon>Hexapoda</taxon>
        <taxon>Insecta</taxon>
        <taxon>Pterygota</taxon>
        <taxon>Neoptera</taxon>
        <taxon>Endopterygota</taxon>
        <taxon>Coleoptera</taxon>
        <taxon>Polyphaga</taxon>
        <taxon>Cucujiformia</taxon>
        <taxon>Chrysomeloidea</taxon>
        <taxon>Cerambycidae</taxon>
        <taxon>Cerambycinae</taxon>
        <taxon>Callichromatini</taxon>
        <taxon>Aromia</taxon>
    </lineage>
</organism>
<dbReference type="PANTHER" id="PTHR47326">
    <property type="entry name" value="TRANSPOSABLE ELEMENT TC3 TRANSPOSASE-LIKE PROTEIN"/>
    <property type="match status" value="1"/>
</dbReference>
<keyword evidence="2" id="KW-1185">Reference proteome</keyword>
<gene>
    <name evidence="1" type="ORF">NQ318_022664</name>
</gene>
<dbReference type="Gene3D" id="3.30.420.10">
    <property type="entry name" value="Ribonuclease H-like superfamily/Ribonuclease H"/>
    <property type="match status" value="1"/>
</dbReference>
<evidence type="ECO:0008006" key="3">
    <source>
        <dbReference type="Google" id="ProtNLM"/>
    </source>
</evidence>
<dbReference type="GO" id="GO:0003676">
    <property type="term" value="F:nucleic acid binding"/>
    <property type="evidence" value="ECO:0007669"/>
    <property type="project" value="InterPro"/>
</dbReference>
<proteinExistence type="predicted"/>
<reference evidence="1" key="1">
    <citation type="journal article" date="2023" name="Insect Mol. Biol.">
        <title>Genome sequencing provides insights into the evolution of gene families encoding plant cell wall-degrading enzymes in longhorned beetles.</title>
        <authorList>
            <person name="Shin N.R."/>
            <person name="Okamura Y."/>
            <person name="Kirsch R."/>
            <person name="Pauchet Y."/>
        </authorList>
    </citation>
    <scope>NUCLEOTIDE SEQUENCE</scope>
    <source>
        <strain evidence="1">AMC_N1</strain>
    </source>
</reference>
<dbReference type="EMBL" id="JAPWTK010000072">
    <property type="protein sequence ID" value="KAJ8952214.1"/>
    <property type="molecule type" value="Genomic_DNA"/>
</dbReference>
<accession>A0AAV8YLU7</accession>
<protein>
    <recommendedName>
        <fullName evidence="3">Transposase</fullName>
    </recommendedName>
</protein>
<dbReference type="Proteomes" id="UP001162162">
    <property type="component" value="Unassembled WGS sequence"/>
</dbReference>